<dbReference type="AlphaFoldDB" id="V6SFY5"/>
<feature type="coiled-coil region" evidence="1">
    <location>
        <begin position="129"/>
        <end position="159"/>
    </location>
</feature>
<feature type="coiled-coil region" evidence="1">
    <location>
        <begin position="32"/>
        <end position="95"/>
    </location>
</feature>
<protein>
    <recommendedName>
        <fullName evidence="4">Lipoprotein</fullName>
    </recommendedName>
</protein>
<reference evidence="3" key="1">
    <citation type="submission" date="2013-09" db="EMBL/GenBank/DDBJ databases">
        <authorList>
            <person name="Zeng Z."/>
            <person name="Chen C."/>
        </authorList>
    </citation>
    <scope>NUCLEOTIDE SEQUENCE [LARGE SCALE GENOMIC DNA]</scope>
    <source>
        <strain evidence="3">DK69</strain>
    </source>
</reference>
<dbReference type="PATRIC" id="fig|1107311.3.peg.114"/>
<dbReference type="Proteomes" id="UP000030149">
    <property type="component" value="Unassembled WGS sequence"/>
</dbReference>
<proteinExistence type="predicted"/>
<gene>
    <name evidence="2" type="ORF">Q767_04480</name>
</gene>
<comment type="caution">
    <text evidence="2">The sequence shown here is derived from an EMBL/GenBank/DDBJ whole genome shotgun (WGS) entry which is preliminary data.</text>
</comment>
<accession>V6SFY5</accession>
<evidence type="ECO:0000313" key="3">
    <source>
        <dbReference type="Proteomes" id="UP000030149"/>
    </source>
</evidence>
<evidence type="ECO:0000256" key="1">
    <source>
        <dbReference type="SAM" id="Coils"/>
    </source>
</evidence>
<dbReference type="EMBL" id="JRLZ01000003">
    <property type="protein sequence ID" value="KGO96957.1"/>
    <property type="molecule type" value="Genomic_DNA"/>
</dbReference>
<dbReference type="PROSITE" id="PS51257">
    <property type="entry name" value="PROKAR_LIPOPROTEIN"/>
    <property type="match status" value="1"/>
</dbReference>
<evidence type="ECO:0000313" key="2">
    <source>
        <dbReference type="EMBL" id="KGO96957.1"/>
    </source>
</evidence>
<evidence type="ECO:0008006" key="4">
    <source>
        <dbReference type="Google" id="ProtNLM"/>
    </source>
</evidence>
<dbReference type="RefSeq" id="WP_023572176.1">
    <property type="nucleotide sequence ID" value="NZ_AVCS01000002.1"/>
</dbReference>
<dbReference type="OrthoDB" id="1122839at2"/>
<name>V6SFY5_9FLAO</name>
<sequence>MRKSIFVLAISNFVAGILGTSCKSDADSEMTTEEARIEQEATEHRKMEMEEEELIDSINTINIAKNDSIEWNAYKKEVKTEIEINKKLIKNLKTQAKKSDQALLENVNQIEKTNADILVKVDSYTISSENDWEDFKRELEKQLEELDKSIDKVASIKKK</sequence>
<keyword evidence="1" id="KW-0175">Coiled coil</keyword>
<reference evidence="2 3" key="2">
    <citation type="journal article" date="2015" name="Stand. Genomic Sci.">
        <title>High quality draft genomic sequence of Flavobacterium enshiense DK69(T) and comparison among Flavobacterium genomes.</title>
        <authorList>
            <person name="Zeng Z."/>
            <person name="Chen C."/>
            <person name="Du H."/>
            <person name="Wang G."/>
            <person name="Li M."/>
        </authorList>
    </citation>
    <scope>NUCLEOTIDE SEQUENCE [LARGE SCALE GENOMIC DNA]</scope>
    <source>
        <strain evidence="2 3">DK69</strain>
    </source>
</reference>
<keyword evidence="3" id="KW-1185">Reference proteome</keyword>
<organism evidence="2 3">
    <name type="scientific">Flavobacterium enshiense DK69</name>
    <dbReference type="NCBI Taxonomy" id="1107311"/>
    <lineage>
        <taxon>Bacteria</taxon>
        <taxon>Pseudomonadati</taxon>
        <taxon>Bacteroidota</taxon>
        <taxon>Flavobacteriia</taxon>
        <taxon>Flavobacteriales</taxon>
        <taxon>Flavobacteriaceae</taxon>
        <taxon>Flavobacterium</taxon>
    </lineage>
</organism>